<sequence>MSPSRCDTGRPFSWERSVSNELVKLTNITKVFPTPSGQVEILKGINLTLRSGEFATIEGPSGSGKSTLLSILGLLDHPSRGEYLLSGTPVTGLSEYQLSVLRSRELGWVFQNFNLIGDLNVWQNLALALKYAGQLPKRRYDARIRDVLTQVGLEEKVLSLPAQLSGGQQQRLAIARALINDPSLVLADEPTGNLDHKTSRQIVTLLQDLHRQGTTVVMITHDPELAALGQSRYRMDDGCLIQQSAEPRSLYG</sequence>
<dbReference type="GO" id="GO:0016887">
    <property type="term" value="F:ATP hydrolysis activity"/>
    <property type="evidence" value="ECO:0007669"/>
    <property type="project" value="InterPro"/>
</dbReference>
<dbReference type="GO" id="GO:0005886">
    <property type="term" value="C:plasma membrane"/>
    <property type="evidence" value="ECO:0007669"/>
    <property type="project" value="TreeGrafter"/>
</dbReference>
<dbReference type="CDD" id="cd03255">
    <property type="entry name" value="ABC_MJ0796_LolCDE_FtsE"/>
    <property type="match status" value="1"/>
</dbReference>
<dbReference type="InterPro" id="IPR003439">
    <property type="entry name" value="ABC_transporter-like_ATP-bd"/>
</dbReference>
<evidence type="ECO:0000256" key="2">
    <source>
        <dbReference type="ARBA" id="ARBA00022741"/>
    </source>
</evidence>
<dbReference type="InterPro" id="IPR027417">
    <property type="entry name" value="P-loop_NTPase"/>
</dbReference>
<dbReference type="InterPro" id="IPR017911">
    <property type="entry name" value="MacB-like_ATP-bd"/>
</dbReference>
<dbReference type="PROSITE" id="PS50893">
    <property type="entry name" value="ABC_TRANSPORTER_2"/>
    <property type="match status" value="1"/>
</dbReference>
<dbReference type="PROSITE" id="PS00211">
    <property type="entry name" value="ABC_TRANSPORTER_1"/>
    <property type="match status" value="1"/>
</dbReference>
<evidence type="ECO:0000313" key="6">
    <source>
        <dbReference type="EMBL" id="TKB46248.1"/>
    </source>
</evidence>
<evidence type="ECO:0000256" key="1">
    <source>
        <dbReference type="ARBA" id="ARBA00022448"/>
    </source>
</evidence>
<gene>
    <name evidence="6" type="ORF">FCL40_18075</name>
</gene>
<dbReference type="InterPro" id="IPR015854">
    <property type="entry name" value="ABC_transpr_LolD-like"/>
</dbReference>
<organism evidence="6 7">
    <name type="scientific">Ferrimonas sediminicola</name>
    <dbReference type="NCBI Taxonomy" id="2569538"/>
    <lineage>
        <taxon>Bacteria</taxon>
        <taxon>Pseudomonadati</taxon>
        <taxon>Pseudomonadota</taxon>
        <taxon>Gammaproteobacteria</taxon>
        <taxon>Alteromonadales</taxon>
        <taxon>Ferrimonadaceae</taxon>
        <taxon>Ferrimonas</taxon>
    </lineage>
</organism>
<name>A0A4U1B6Y3_9GAMM</name>
<dbReference type="OrthoDB" id="9801477at2"/>
<keyword evidence="2" id="KW-0547">Nucleotide-binding</keyword>
<keyword evidence="3 6" id="KW-0067">ATP-binding</keyword>
<dbReference type="GO" id="GO:1902495">
    <property type="term" value="C:transmembrane transporter complex"/>
    <property type="evidence" value="ECO:0007669"/>
    <property type="project" value="UniProtKB-ARBA"/>
</dbReference>
<reference evidence="6 7" key="1">
    <citation type="submission" date="2019-04" db="EMBL/GenBank/DDBJ databases">
        <authorList>
            <person name="Hwang J.C."/>
        </authorList>
    </citation>
    <scope>NUCLEOTIDE SEQUENCE [LARGE SCALE GENOMIC DNA]</scope>
    <source>
        <strain evidence="6 7">IMCC35001</strain>
    </source>
</reference>
<dbReference type="Proteomes" id="UP000305674">
    <property type="component" value="Unassembled WGS sequence"/>
</dbReference>
<dbReference type="SUPFAM" id="SSF52540">
    <property type="entry name" value="P-loop containing nucleoside triphosphate hydrolases"/>
    <property type="match status" value="1"/>
</dbReference>
<dbReference type="Gene3D" id="3.40.50.300">
    <property type="entry name" value="P-loop containing nucleotide triphosphate hydrolases"/>
    <property type="match status" value="1"/>
</dbReference>
<dbReference type="Pfam" id="PF00005">
    <property type="entry name" value="ABC_tran"/>
    <property type="match status" value="1"/>
</dbReference>
<evidence type="ECO:0000256" key="4">
    <source>
        <dbReference type="ARBA" id="ARBA00038388"/>
    </source>
</evidence>
<proteinExistence type="inferred from homology"/>
<accession>A0A4U1B6Y3</accession>
<comment type="similarity">
    <text evidence="4">Belongs to the ABC transporter superfamily. Macrolide exporter (TC 3.A.1.122) family.</text>
</comment>
<evidence type="ECO:0000313" key="7">
    <source>
        <dbReference type="Proteomes" id="UP000305674"/>
    </source>
</evidence>
<keyword evidence="7" id="KW-1185">Reference proteome</keyword>
<protein>
    <submittedName>
        <fullName evidence="6">ABC transporter ATP-binding protein</fullName>
    </submittedName>
</protein>
<dbReference type="AlphaFoldDB" id="A0A4U1B6Y3"/>
<evidence type="ECO:0000259" key="5">
    <source>
        <dbReference type="PROSITE" id="PS50893"/>
    </source>
</evidence>
<dbReference type="PANTHER" id="PTHR24220">
    <property type="entry name" value="IMPORT ATP-BINDING PROTEIN"/>
    <property type="match status" value="1"/>
</dbReference>
<feature type="domain" description="ABC transporter" evidence="5">
    <location>
        <begin position="23"/>
        <end position="252"/>
    </location>
</feature>
<dbReference type="GO" id="GO:0022857">
    <property type="term" value="F:transmembrane transporter activity"/>
    <property type="evidence" value="ECO:0007669"/>
    <property type="project" value="UniProtKB-ARBA"/>
</dbReference>
<dbReference type="EMBL" id="SWCI01000022">
    <property type="protein sequence ID" value="TKB46248.1"/>
    <property type="molecule type" value="Genomic_DNA"/>
</dbReference>
<dbReference type="InterPro" id="IPR017871">
    <property type="entry name" value="ABC_transporter-like_CS"/>
</dbReference>
<dbReference type="SMART" id="SM00382">
    <property type="entry name" value="AAA"/>
    <property type="match status" value="1"/>
</dbReference>
<dbReference type="FunFam" id="3.40.50.300:FF:000032">
    <property type="entry name" value="Export ABC transporter ATP-binding protein"/>
    <property type="match status" value="1"/>
</dbReference>
<dbReference type="PANTHER" id="PTHR24220:SF86">
    <property type="entry name" value="ABC TRANSPORTER ABCH.1"/>
    <property type="match status" value="1"/>
</dbReference>
<comment type="caution">
    <text evidence="6">The sequence shown here is derived from an EMBL/GenBank/DDBJ whole genome shotgun (WGS) entry which is preliminary data.</text>
</comment>
<keyword evidence="1" id="KW-0813">Transport</keyword>
<evidence type="ECO:0000256" key="3">
    <source>
        <dbReference type="ARBA" id="ARBA00022840"/>
    </source>
</evidence>
<dbReference type="GO" id="GO:0005524">
    <property type="term" value="F:ATP binding"/>
    <property type="evidence" value="ECO:0007669"/>
    <property type="project" value="UniProtKB-KW"/>
</dbReference>
<dbReference type="InterPro" id="IPR003593">
    <property type="entry name" value="AAA+_ATPase"/>
</dbReference>